<gene>
    <name evidence="1" type="ORF">GSTENG00024396001</name>
</gene>
<reference evidence="1" key="2">
    <citation type="submission" date="2004-02" db="EMBL/GenBank/DDBJ databases">
        <authorList>
            <consortium name="Genoscope"/>
            <consortium name="Whitehead Institute Centre for Genome Research"/>
        </authorList>
    </citation>
    <scope>NUCLEOTIDE SEQUENCE</scope>
</reference>
<name>Q4S413_TETNG</name>
<accession>Q4S413</accession>
<dbReference type="EMBL" id="CAAE01014744">
    <property type="protein sequence ID" value="CAG04619.1"/>
    <property type="molecule type" value="Genomic_DNA"/>
</dbReference>
<organism evidence="1">
    <name type="scientific">Tetraodon nigroviridis</name>
    <name type="common">Spotted green pufferfish</name>
    <name type="synonym">Chelonodon nigroviridis</name>
    <dbReference type="NCBI Taxonomy" id="99883"/>
    <lineage>
        <taxon>Eukaryota</taxon>
        <taxon>Metazoa</taxon>
        <taxon>Chordata</taxon>
        <taxon>Craniata</taxon>
        <taxon>Vertebrata</taxon>
        <taxon>Euteleostomi</taxon>
        <taxon>Actinopterygii</taxon>
        <taxon>Neopterygii</taxon>
        <taxon>Teleostei</taxon>
        <taxon>Neoteleostei</taxon>
        <taxon>Acanthomorphata</taxon>
        <taxon>Eupercaria</taxon>
        <taxon>Tetraodontiformes</taxon>
        <taxon>Tetradontoidea</taxon>
        <taxon>Tetraodontidae</taxon>
        <taxon>Tetraodon</taxon>
    </lineage>
</organism>
<dbReference type="AlphaFoldDB" id="Q4S413"/>
<sequence length="170" mass="18603">MGIHSLPQIILQNFRRDGSESKEGLGETICMRVGKDGCMTAHTAEWIGAVLHVSDEVLPEVSVISRPGSTSTLPDTLSSCVVSGSRYQWFLYLSFIGICVWSQTGSLLGIWRERHISGRCSPAGLPRTLPPQHGGSPSRCFSPHRSRLKCGPLNYLSFGSDHPIYLGLLH</sequence>
<protein>
    <submittedName>
        <fullName evidence="1">(spotted green pufferfish) hypothetical protein</fullName>
    </submittedName>
</protein>
<comment type="caution">
    <text evidence="1">The sequence shown here is derived from an EMBL/GenBank/DDBJ whole genome shotgun (WGS) entry which is preliminary data.</text>
</comment>
<evidence type="ECO:0000313" key="1">
    <source>
        <dbReference type="EMBL" id="CAG04619.1"/>
    </source>
</evidence>
<dbReference type="KEGG" id="tng:GSTEN00024396G001"/>
<reference evidence="1" key="1">
    <citation type="journal article" date="2004" name="Nature">
        <title>Genome duplication in the teleost fish Tetraodon nigroviridis reveals the early vertebrate proto-karyotype.</title>
        <authorList>
            <person name="Jaillon O."/>
            <person name="Aury J.-M."/>
            <person name="Brunet F."/>
            <person name="Petit J.-L."/>
            <person name="Stange-Thomann N."/>
            <person name="Mauceli E."/>
            <person name="Bouneau L."/>
            <person name="Fischer C."/>
            <person name="Ozouf-Costaz C."/>
            <person name="Bernot A."/>
            <person name="Nicaud S."/>
            <person name="Jaffe D."/>
            <person name="Fisher S."/>
            <person name="Lutfalla G."/>
            <person name="Dossat C."/>
            <person name="Segurens B."/>
            <person name="Dasilva C."/>
            <person name="Salanoubat M."/>
            <person name="Levy M."/>
            <person name="Boudet N."/>
            <person name="Castellano S."/>
            <person name="Anthouard V."/>
            <person name="Jubin C."/>
            <person name="Castelli V."/>
            <person name="Katinka M."/>
            <person name="Vacherie B."/>
            <person name="Biemont C."/>
            <person name="Skalli Z."/>
            <person name="Cattolico L."/>
            <person name="Poulain J."/>
            <person name="De Berardinis V."/>
            <person name="Cruaud C."/>
            <person name="Duprat S."/>
            <person name="Brottier P."/>
            <person name="Coutanceau J.-P."/>
            <person name="Gouzy J."/>
            <person name="Parra G."/>
            <person name="Lardier G."/>
            <person name="Chapple C."/>
            <person name="McKernan K.J."/>
            <person name="McEwan P."/>
            <person name="Bosak S."/>
            <person name="Kellis M."/>
            <person name="Volff J.-N."/>
            <person name="Guigo R."/>
            <person name="Zody M.C."/>
            <person name="Mesirov J."/>
            <person name="Lindblad-Toh K."/>
            <person name="Birren B."/>
            <person name="Nusbaum C."/>
            <person name="Kahn D."/>
            <person name="Robinson-Rechavi M."/>
            <person name="Laudet V."/>
            <person name="Schachter V."/>
            <person name="Quetier F."/>
            <person name="Saurin W."/>
            <person name="Scarpelli C."/>
            <person name="Wincker P."/>
            <person name="Lander E.S."/>
            <person name="Weissenbach J."/>
            <person name="Roest Crollius H."/>
        </authorList>
    </citation>
    <scope>NUCLEOTIDE SEQUENCE [LARGE SCALE GENOMIC DNA]</scope>
</reference>
<proteinExistence type="predicted"/>